<proteinExistence type="predicted"/>
<accession>A0A2S9H4C0</accession>
<keyword evidence="2" id="KW-1185">Reference proteome</keyword>
<dbReference type="RefSeq" id="WP_165794865.1">
    <property type="nucleotide sequence ID" value="NZ_PUGF01000001.1"/>
</dbReference>
<dbReference type="Proteomes" id="UP000237839">
    <property type="component" value="Unassembled WGS sequence"/>
</dbReference>
<name>A0A2S9H4C0_9BURK</name>
<gene>
    <name evidence="1" type="ORF">S2091_0020</name>
</gene>
<sequence>MDKAVFDESGIHIVAAFLDQDECSLLNSAISNLNTESVGTRNLLNYSWC</sequence>
<protein>
    <submittedName>
        <fullName evidence="1">Uncharacterized protein</fullName>
    </submittedName>
</protein>
<evidence type="ECO:0000313" key="2">
    <source>
        <dbReference type="Proteomes" id="UP000237839"/>
    </source>
</evidence>
<organism evidence="1 2">
    <name type="scientific">Solimicrobium silvestre</name>
    <dbReference type="NCBI Taxonomy" id="2099400"/>
    <lineage>
        <taxon>Bacteria</taxon>
        <taxon>Pseudomonadati</taxon>
        <taxon>Pseudomonadota</taxon>
        <taxon>Betaproteobacteria</taxon>
        <taxon>Burkholderiales</taxon>
        <taxon>Oxalobacteraceae</taxon>
        <taxon>Solimicrobium</taxon>
    </lineage>
</organism>
<dbReference type="EMBL" id="PUGF01000001">
    <property type="protein sequence ID" value="PRC94825.1"/>
    <property type="molecule type" value="Genomic_DNA"/>
</dbReference>
<reference evidence="1 2" key="1">
    <citation type="submission" date="2018-02" db="EMBL/GenBank/DDBJ databases">
        <title>Solimicrobium silvestre gen. nov., sp. nov., isolated from alpine forest soil.</title>
        <authorList>
            <person name="Margesin R."/>
            <person name="Albuquerque L."/>
            <person name="Zhang D.-C."/>
            <person name="Froufe H.J.C."/>
            <person name="Severino R."/>
            <person name="Roxo I."/>
            <person name="Egas C."/>
            <person name="Da Costa M.S."/>
        </authorList>
    </citation>
    <scope>NUCLEOTIDE SEQUENCE [LARGE SCALE GENOMIC DNA]</scope>
    <source>
        <strain evidence="1 2">S20-91</strain>
    </source>
</reference>
<evidence type="ECO:0000313" key="1">
    <source>
        <dbReference type="EMBL" id="PRC94825.1"/>
    </source>
</evidence>
<dbReference type="AlphaFoldDB" id="A0A2S9H4C0"/>
<comment type="caution">
    <text evidence="1">The sequence shown here is derived from an EMBL/GenBank/DDBJ whole genome shotgun (WGS) entry which is preliminary data.</text>
</comment>